<protein>
    <submittedName>
        <fullName evidence="1">Uncharacterized protein</fullName>
    </submittedName>
</protein>
<reference evidence="1 2" key="1">
    <citation type="submission" date="2019-08" db="EMBL/GenBank/DDBJ databases">
        <authorList>
            <person name="Alioto T."/>
            <person name="Alioto T."/>
            <person name="Gomez Garrido J."/>
        </authorList>
    </citation>
    <scope>NUCLEOTIDE SEQUENCE [LARGE SCALE GENOMIC DNA]</scope>
</reference>
<name>A0A5E4MYY6_9HEMI</name>
<dbReference type="EMBL" id="CABPRJ010001438">
    <property type="protein sequence ID" value="VVC36856.1"/>
    <property type="molecule type" value="Genomic_DNA"/>
</dbReference>
<keyword evidence="2" id="KW-1185">Reference proteome</keyword>
<dbReference type="AlphaFoldDB" id="A0A5E4MYY6"/>
<evidence type="ECO:0000313" key="2">
    <source>
        <dbReference type="Proteomes" id="UP000325440"/>
    </source>
</evidence>
<dbReference type="Proteomes" id="UP000325440">
    <property type="component" value="Unassembled WGS sequence"/>
</dbReference>
<organism evidence="1 2">
    <name type="scientific">Cinara cedri</name>
    <dbReference type="NCBI Taxonomy" id="506608"/>
    <lineage>
        <taxon>Eukaryota</taxon>
        <taxon>Metazoa</taxon>
        <taxon>Ecdysozoa</taxon>
        <taxon>Arthropoda</taxon>
        <taxon>Hexapoda</taxon>
        <taxon>Insecta</taxon>
        <taxon>Pterygota</taxon>
        <taxon>Neoptera</taxon>
        <taxon>Paraneoptera</taxon>
        <taxon>Hemiptera</taxon>
        <taxon>Sternorrhyncha</taxon>
        <taxon>Aphidomorpha</taxon>
        <taxon>Aphidoidea</taxon>
        <taxon>Aphididae</taxon>
        <taxon>Lachninae</taxon>
        <taxon>Cinara</taxon>
    </lineage>
</organism>
<evidence type="ECO:0000313" key="1">
    <source>
        <dbReference type="EMBL" id="VVC36856.1"/>
    </source>
</evidence>
<gene>
    <name evidence="1" type="ORF">CINCED_3A000984</name>
</gene>
<sequence>MTKDWRWTKTLKCDIIKNITRLGNAEKCARLVGMDMILKNEDKYHEDLKRDIQQFKDETKKINTGNLTGIESRTRKERYGRLKPKEIKLSIWHSLNRINNESNLLINRISKIKKKLKNTQKRWSELQFNNQHGTDEKTKVAMGKMAVVDKKLALVDLNNRKTSEMVNYARQNLIVYDTLIEQLQVEVANMATAIMKEIEIGTMFKEDAANYTQSYIDQKLENEIYVNKEMFRVDQLNSIMDSLEHNRKKLMEEDPITELEETFYAKMPWTIDNEDELDETGSNPTKIQEETYNWTSKLLQFGLMYFVDKNQKLELLNGLKKCTSVIDYQFPENIADYIMFSDSSFTKDELATNYVLKRTEFSTIEDMTNYVECTKNDLIKLNKLNSVRKMLWSVLFKTNRYMKETSDTLNLVTIKEIELQKQIDMLKSYLDVQTNIMSDLCETKYDHYLTLLNDRHFYMNNLRSIFNKIKFSEEDTKRYSNLNTPQNEILGAPNAEILAYLLELKSMISKSEGKIRWCNLIILNDFNSAKLNLSRAIFDFKVQTHIQGDLLEKQIKFESDARRKVIPEITRKSDVILTREDTKKQAELILKYFAEKDTDSSKNRRKPMTFRREFL</sequence>
<dbReference type="OrthoDB" id="6604140at2759"/>
<accession>A0A5E4MYY6</accession>
<proteinExistence type="predicted"/>